<proteinExistence type="inferred from homology"/>
<dbReference type="Proteomes" id="UP000249123">
    <property type="component" value="Unassembled WGS sequence"/>
</dbReference>
<keyword evidence="1 5" id="KW-0489">Methyltransferase</keyword>
<protein>
    <recommendedName>
        <fullName evidence="5">Release factor glutamine methyltransferase</fullName>
        <shortName evidence="5">RF MTase</shortName>
        <ecNumber evidence="5">2.1.1.297</ecNumber>
    </recommendedName>
    <alternativeName>
        <fullName evidence="5">N5-glutamine methyltransferase PrmC</fullName>
    </alternativeName>
    <alternativeName>
        <fullName evidence="5">Protein-(glutamine-N5) MTase PrmC</fullName>
    </alternativeName>
    <alternativeName>
        <fullName evidence="5">Protein-glutamine N-methyltransferase PrmC</fullName>
    </alternativeName>
</protein>
<dbReference type="InterPro" id="IPR029063">
    <property type="entry name" value="SAM-dependent_MTases_sf"/>
</dbReference>
<dbReference type="PANTHER" id="PTHR18895">
    <property type="entry name" value="HEMK METHYLTRANSFERASE"/>
    <property type="match status" value="1"/>
</dbReference>
<dbReference type="InterPro" id="IPR002052">
    <property type="entry name" value="DNA_methylase_N6_adenine_CS"/>
</dbReference>
<dbReference type="STRING" id="1280941.HY2_08585"/>
<dbReference type="RefSeq" id="WP_051594647.1">
    <property type="nucleotide sequence ID" value="NZ_AWFA01000005.1"/>
</dbReference>
<evidence type="ECO:0000256" key="1">
    <source>
        <dbReference type="ARBA" id="ARBA00022603"/>
    </source>
</evidence>
<dbReference type="NCBIfam" id="TIGR00536">
    <property type="entry name" value="hemK_fam"/>
    <property type="match status" value="1"/>
</dbReference>
<evidence type="ECO:0000256" key="3">
    <source>
        <dbReference type="ARBA" id="ARBA00022691"/>
    </source>
</evidence>
<feature type="binding site" evidence="5">
    <location>
        <begin position="115"/>
        <end position="119"/>
    </location>
    <ligand>
        <name>S-adenosyl-L-methionine</name>
        <dbReference type="ChEBI" id="CHEBI:59789"/>
    </ligand>
</feature>
<evidence type="ECO:0000256" key="5">
    <source>
        <dbReference type="HAMAP-Rule" id="MF_02126"/>
    </source>
</evidence>
<comment type="catalytic activity">
    <reaction evidence="4 5">
        <text>L-glutaminyl-[peptide chain release factor] + S-adenosyl-L-methionine = N(5)-methyl-L-glutaminyl-[peptide chain release factor] + S-adenosyl-L-homocysteine + H(+)</text>
        <dbReference type="Rhea" id="RHEA:42896"/>
        <dbReference type="Rhea" id="RHEA-COMP:10271"/>
        <dbReference type="Rhea" id="RHEA-COMP:10272"/>
        <dbReference type="ChEBI" id="CHEBI:15378"/>
        <dbReference type="ChEBI" id="CHEBI:30011"/>
        <dbReference type="ChEBI" id="CHEBI:57856"/>
        <dbReference type="ChEBI" id="CHEBI:59789"/>
        <dbReference type="ChEBI" id="CHEBI:61891"/>
        <dbReference type="EC" id="2.1.1.297"/>
    </reaction>
</comment>
<name>A0A062TWQ4_9PROT</name>
<dbReference type="InterPro" id="IPR007848">
    <property type="entry name" value="Small_mtfrase_dom"/>
</dbReference>
<sequence length="278" mass="30016">MLAEGAAQLQAAGIETARLEARWLLAHMAGLQMSDLIMHGRDAVPTEDCKAFRAALARRVAHEPIQHILGTTEFYGLEFLCDARALIPRPDSECVVEEALRRIPADRPVQVADLGTGSGCLLAALLTNRPQAQGRGVEANLAAASLAQENLAKLGLSDRADIFEGSWANWQGWGEADLIISNPPYIASAEIDSLMPEVRAHDPMDALDGGPDGLVSYRQIIRLAAAHMKRGAWLVFEIGHDQREAVSTLLQEAGFAEIDSSKDLGGNDRAVWAQLPNL</sequence>
<dbReference type="InterPro" id="IPR050320">
    <property type="entry name" value="N5-glutamine_MTase"/>
</dbReference>
<dbReference type="GO" id="GO:0102559">
    <property type="term" value="F:peptide chain release factor N(5)-glutamine methyltransferase activity"/>
    <property type="evidence" value="ECO:0007669"/>
    <property type="project" value="UniProtKB-EC"/>
</dbReference>
<dbReference type="eggNOG" id="COG2890">
    <property type="taxonomic scope" value="Bacteria"/>
</dbReference>
<comment type="caution">
    <text evidence="8">The sequence shown here is derived from an EMBL/GenBank/DDBJ whole genome shotgun (WGS) entry which is preliminary data.</text>
</comment>
<dbReference type="GO" id="GO:0003676">
    <property type="term" value="F:nucleic acid binding"/>
    <property type="evidence" value="ECO:0007669"/>
    <property type="project" value="InterPro"/>
</dbReference>
<dbReference type="CDD" id="cd02440">
    <property type="entry name" value="AdoMet_MTases"/>
    <property type="match status" value="1"/>
</dbReference>
<evidence type="ECO:0000256" key="2">
    <source>
        <dbReference type="ARBA" id="ARBA00022679"/>
    </source>
</evidence>
<dbReference type="EMBL" id="AWFB01000006">
    <property type="protein sequence ID" value="RAN35234.1"/>
    <property type="molecule type" value="Genomic_DNA"/>
</dbReference>
<feature type="binding site" evidence="5">
    <location>
        <begin position="182"/>
        <end position="185"/>
    </location>
    <ligand>
        <name>substrate</name>
    </ligand>
</feature>
<keyword evidence="9" id="KW-1185">Reference proteome</keyword>
<feature type="binding site" evidence="5">
    <location>
        <position position="138"/>
    </location>
    <ligand>
        <name>S-adenosyl-L-methionine</name>
        <dbReference type="ChEBI" id="CHEBI:59789"/>
    </ligand>
</feature>
<evidence type="ECO:0000313" key="9">
    <source>
        <dbReference type="Proteomes" id="UP000249123"/>
    </source>
</evidence>
<evidence type="ECO:0000256" key="4">
    <source>
        <dbReference type="ARBA" id="ARBA00048391"/>
    </source>
</evidence>
<keyword evidence="2 5" id="KW-0808">Transferase</keyword>
<dbReference type="EC" id="2.1.1.297" evidence="5"/>
<feature type="binding site" evidence="5">
    <location>
        <position position="182"/>
    </location>
    <ligand>
        <name>S-adenosyl-L-methionine</name>
        <dbReference type="ChEBI" id="CHEBI:59789"/>
    </ligand>
</feature>
<dbReference type="HAMAP" id="MF_02126">
    <property type="entry name" value="RF_methyltr_PrmC"/>
    <property type="match status" value="1"/>
</dbReference>
<dbReference type="Pfam" id="PF05175">
    <property type="entry name" value="MTS"/>
    <property type="match status" value="1"/>
</dbReference>
<dbReference type="Gene3D" id="1.10.8.10">
    <property type="entry name" value="DNA helicase RuvA subunit, C-terminal domain"/>
    <property type="match status" value="1"/>
</dbReference>
<dbReference type="PANTHER" id="PTHR18895:SF74">
    <property type="entry name" value="MTRF1L RELEASE FACTOR GLUTAMINE METHYLTRANSFERASE"/>
    <property type="match status" value="1"/>
</dbReference>
<dbReference type="InterPro" id="IPR040758">
    <property type="entry name" value="PrmC_N"/>
</dbReference>
<dbReference type="NCBIfam" id="TIGR03534">
    <property type="entry name" value="RF_mod_PrmC"/>
    <property type="match status" value="1"/>
</dbReference>
<dbReference type="InterPro" id="IPR004556">
    <property type="entry name" value="HemK-like"/>
</dbReference>
<comment type="similarity">
    <text evidence="5">Belongs to the protein N5-glutamine methyltransferase family. PrmC subfamily.</text>
</comment>
<organism evidence="8 9">
    <name type="scientific">Hyphomonas pacifica</name>
    <dbReference type="NCBI Taxonomy" id="1280941"/>
    <lineage>
        <taxon>Bacteria</taxon>
        <taxon>Pseudomonadati</taxon>
        <taxon>Pseudomonadota</taxon>
        <taxon>Alphaproteobacteria</taxon>
        <taxon>Hyphomonadales</taxon>
        <taxon>Hyphomonadaceae</taxon>
        <taxon>Hyphomonas</taxon>
    </lineage>
</organism>
<dbReference type="AlphaFoldDB" id="A0A062TWQ4"/>
<feature type="domain" description="Release factor glutamine methyltransferase N-terminal" evidence="7">
    <location>
        <begin position="2"/>
        <end position="70"/>
    </location>
</feature>
<evidence type="ECO:0000313" key="8">
    <source>
        <dbReference type="EMBL" id="RAN35234.1"/>
    </source>
</evidence>
<evidence type="ECO:0000259" key="6">
    <source>
        <dbReference type="Pfam" id="PF05175"/>
    </source>
</evidence>
<dbReference type="InterPro" id="IPR019874">
    <property type="entry name" value="RF_methyltr_PrmC"/>
</dbReference>
<reference evidence="8 9" key="1">
    <citation type="submission" date="2013-04" db="EMBL/GenBank/DDBJ databases">
        <title>Hyphomonas sp. T24B3 Genome Sequencing.</title>
        <authorList>
            <person name="Lai Q."/>
            <person name="Shao Z."/>
        </authorList>
    </citation>
    <scope>NUCLEOTIDE SEQUENCE [LARGE SCALE GENOMIC DNA]</scope>
    <source>
        <strain evidence="8 9">T24B3</strain>
    </source>
</reference>
<comment type="function">
    <text evidence="5">Methylates the class 1 translation termination release factors RF1/PrfA and RF2/PrfB on the glutamine residue of the universally conserved GGQ motif.</text>
</comment>
<dbReference type="PROSITE" id="PS00092">
    <property type="entry name" value="N6_MTASE"/>
    <property type="match status" value="1"/>
</dbReference>
<dbReference type="Pfam" id="PF17827">
    <property type="entry name" value="PrmC_N"/>
    <property type="match status" value="1"/>
</dbReference>
<evidence type="ECO:0000259" key="7">
    <source>
        <dbReference type="Pfam" id="PF17827"/>
    </source>
</evidence>
<dbReference type="Gene3D" id="3.40.50.150">
    <property type="entry name" value="Vaccinia Virus protein VP39"/>
    <property type="match status" value="1"/>
</dbReference>
<accession>A0A062TWQ4</accession>
<keyword evidence="3 5" id="KW-0949">S-adenosyl-L-methionine</keyword>
<feature type="domain" description="Methyltransferase small" evidence="6">
    <location>
        <begin position="102"/>
        <end position="190"/>
    </location>
</feature>
<gene>
    <name evidence="5" type="primary">prmC</name>
    <name evidence="8" type="ORF">HY3_09185</name>
</gene>
<dbReference type="GO" id="GO:0032259">
    <property type="term" value="P:methylation"/>
    <property type="evidence" value="ECO:0007669"/>
    <property type="project" value="UniProtKB-KW"/>
</dbReference>
<feature type="binding site" evidence="5">
    <location>
        <position position="167"/>
    </location>
    <ligand>
        <name>S-adenosyl-L-methionine</name>
        <dbReference type="ChEBI" id="CHEBI:59789"/>
    </ligand>
</feature>
<dbReference type="SUPFAM" id="SSF53335">
    <property type="entry name" value="S-adenosyl-L-methionine-dependent methyltransferases"/>
    <property type="match status" value="1"/>
</dbReference>